<dbReference type="GO" id="GO:0004222">
    <property type="term" value="F:metalloendopeptidase activity"/>
    <property type="evidence" value="ECO:0007669"/>
    <property type="project" value="UniProtKB-UniRule"/>
</dbReference>
<dbReference type="InterPro" id="IPR002888">
    <property type="entry name" value="2Fe-2S-bd"/>
</dbReference>
<dbReference type="Pfam" id="PF02738">
    <property type="entry name" value="MoCoBD_1"/>
    <property type="match status" value="1"/>
</dbReference>
<dbReference type="SUPFAM" id="SSF56176">
    <property type="entry name" value="FAD-binding/transporter-associated domain-like"/>
    <property type="match status" value="1"/>
</dbReference>
<keyword evidence="7 21" id="KW-0645">Protease</keyword>
<dbReference type="Proteomes" id="UP000316079">
    <property type="component" value="Unassembled WGS sequence"/>
</dbReference>
<dbReference type="PROSITE" id="PS51864">
    <property type="entry name" value="ASTACIN"/>
    <property type="match status" value="6"/>
</dbReference>
<keyword evidence="12" id="KW-0274">FAD</keyword>
<feature type="binding site" evidence="21">
    <location>
        <position position="1344"/>
    </location>
    <ligand>
        <name>Zn(2+)</name>
        <dbReference type="ChEBI" id="CHEBI:29105"/>
        <note>catalytic</note>
    </ligand>
</feature>
<dbReference type="SUPFAM" id="SSF55486">
    <property type="entry name" value="Metalloproteases ('zincins'), catalytic domain"/>
    <property type="match status" value="6"/>
</dbReference>
<dbReference type="Gene3D" id="3.40.390.10">
    <property type="entry name" value="Collagenase (Catalytic Domain)"/>
    <property type="match status" value="6"/>
</dbReference>
<dbReference type="SUPFAM" id="SSF54665">
    <property type="entry name" value="CO dehydrogenase molybdoprotein N-domain-like"/>
    <property type="match status" value="1"/>
</dbReference>
<evidence type="ECO:0000313" key="26">
    <source>
        <dbReference type="EMBL" id="TRZ01795.1"/>
    </source>
</evidence>
<feature type="domain" description="FAD-binding PCMH-type" evidence="24">
    <location>
        <begin position="1666"/>
        <end position="1857"/>
    </location>
</feature>
<evidence type="ECO:0000256" key="7">
    <source>
        <dbReference type="ARBA" id="ARBA00022670"/>
    </source>
</evidence>
<evidence type="ECO:0000256" key="14">
    <source>
        <dbReference type="ARBA" id="ARBA00023002"/>
    </source>
</evidence>
<feature type="binding site" evidence="21">
    <location>
        <position position="682"/>
    </location>
    <ligand>
        <name>Zn(2+)</name>
        <dbReference type="ChEBI" id="CHEBI:29105"/>
        <note>catalytic</note>
    </ligand>
</feature>
<dbReference type="InterPro" id="IPR001041">
    <property type="entry name" value="2Fe-2S_ferredoxin-type"/>
</dbReference>
<dbReference type="InterPro" id="IPR034039">
    <property type="entry name" value="ZnMP_hatching_enz"/>
</dbReference>
<evidence type="ECO:0000256" key="4">
    <source>
        <dbReference type="ARBA" id="ARBA00011738"/>
    </source>
</evidence>
<dbReference type="SUPFAM" id="SSF56003">
    <property type="entry name" value="Molybdenum cofactor-binding domain"/>
    <property type="match status" value="1"/>
</dbReference>
<feature type="domain" description="Peptidase M12A" evidence="25">
    <location>
        <begin position="1242"/>
        <end position="1441"/>
    </location>
</feature>
<dbReference type="Pfam" id="PF03450">
    <property type="entry name" value="CO_deh_flav_C"/>
    <property type="match status" value="1"/>
</dbReference>
<dbReference type="Gene3D" id="3.10.20.30">
    <property type="match status" value="1"/>
</dbReference>
<dbReference type="InterPro" id="IPR016167">
    <property type="entry name" value="FAD-bd_PCMH_sub1"/>
</dbReference>
<feature type="binding site" evidence="21">
    <location>
        <position position="1350"/>
    </location>
    <ligand>
        <name>Zn(2+)</name>
        <dbReference type="ChEBI" id="CHEBI:29105"/>
        <note>catalytic</note>
    </ligand>
</feature>
<feature type="active site" evidence="21">
    <location>
        <position position="915"/>
    </location>
</feature>
<feature type="active site" evidence="21">
    <location>
        <position position="1147"/>
    </location>
</feature>
<sequence length="2729" mass="303072">MKRNMDLRDFSILLLLVGISLASPLKDLGVEDVSVPEPDTIDMTTKILETNKGSSEILIEGDLLLPKTRNALICLNNGCFWKKNASNIVEVPYVVSNDFAFYDKAVIANAMSNFHAKTCVRFVPRTSQTDFLSIENLDGCYSSLGRTGGKQVVSLNRLGCVYTGIVQHELNHALGFYHEHTRSDRDQYVYINWDNISPDMAYNFQLEHTNNQNTAYDYGSVMHYGNTAFAVQPGLETIIPIPDPNVPIGQRQGLSHVDVQRINKLDFSILLLLVGISLASPLKDLGVEDVSVPEPETIDMTTMILETNKGSSEILIEGDLLLPKTRNALICLNNGCFWKKNASNIVEVPYVVSNDFGYFDKAVIANAMSNFHAKTCVRFVPRTSQTDFLSIENLDGCYSSLGRTGGKQVVSLNRLGCVYTGIVQHEFNHALGFYHEHTRSDRDQYVRINWDNISPDMAFNFQLQHTNNQNTSYDYGSVMHYGNTAFAVQPGLETITPIPNPYVPIGQRQGLSGIDVQRINKLDFSILLLLVGISLASPLKDLGVEDVSVPEPETIDMTTMILETNKGSSEILIEGDLLLPKTRNALICLNNGCFWKKNANNIVEVPYVVSNDFGYYEKAVIGNAMSNFHAKTCVRFVPRTSQTDFLSIENLDGCYSSLGRTGGKQVVSFNRLGCVYTGIIQHELNHALGFYHEHTRSDRDQYVRINWNNISPDMAYNFKLEHTNNQNTAYDYGSVMHYGNTAFAVRPGLETITPIPNPYVPIGQRQGLSSIDDLGVEDVSVPEPETIDMTTMILETNKGSSEILIEGDLLLPKTRNALICLNNGCFWKKNANNIVEVPYVVSNDFGYYEKAVIGNAMSNFHAKTCVRFVPRTSQTDFLSIENLDGCYSSLGRTGGKQVVSFNRLGCVYTGIIQHELNHALGFYHEHTRSDRDQYVRINWNNISPDMAYNFKLEHTNNQNTAYDYGSVMHYGNTAFAVRPGLETITPIPNPYVPIGQRQGLSSIDDLGVEDVSVPEPETIDMTTMILETNKGSSEILIEGDLLLPKTRNALICLNNGCFWKKNASNIVEVPYVVSNDFAFFDKAVIANAMSNFHAKTCVRFVPRTSQTDFLSIENLDGCYSSLGRTGGKQVVSLSRAGCVYTGIVQHELNHALGFYHEHTRSDRDQYVRINWDNISPDMAYNFELEHTNNQNTSYDYSSDLGVEDVSVPEPETIDMTTMILETNKGSSEILIEGDLLLPKTRNALICLNNGCFWKKNANNIVEVPYVVSNDFAFFDKAVIANAMSNFHAKTCVRFVPRTSQTDFLSIENLDGCYSSLGRTGGKQVVSLSRAGCVYTGIVQHELNHALGFYHEHTRSDRDQYVRINWDNISPDMAYNFELEHTNNQNTSYDYSSVMHYGKTAFAVRPGLETITPIPNPYVPIGQRQGLSGIDVQRINKLLKSDLVFYINGKKITEKNADPEEMLLGYLRRKVGLTGTKYGCGGGGCGACTVMLSRYDPLQNTVLHCSVNACLQPICSLHGVAVVTIEGIGSTKTKLHPVQERIAKAHGSQCGFCTPGMAMSMYALLRNNPHPSIEDIREALGGNLCRCTGYRPIIDGFKTFCDAPICGQNGDGNGKCCMENHDSQKDCDKSEELFSMKDALPLDPTQDLIFPPELMILGRNKGERISFVGEKMRWISPADLKDLIKLKAEYPNATLLVGNTTLGPKMNLKGMVFPLVIYGGNIPELQAIKWRKNGAGCSLSVLKDNLLQGIEKLGSEQSRIYRVLVQTLQCLAGKQIRNMATIGGNILSANPKYDLCSWEFVSAFRQAQRREFAFSIVNAGMKVVFKQDTNVVEQLDLFYGGLENTLVKARHTCKVLAGKLWDEKLLGEATELLEEEMRVSPAAPGGREEYRKALVLSFFFKFYMQVLLELQQKDVAAHYLPLEYLSALKPFENEVPRGNHSFQLVPETQSFSDPVGRPRAHQAALQQATGEAVFYDDIPSVKGEFSIDASVSLEMPGVAAFISAKDVPGQNRRLWFNNPEELFAEEEVICVGQIIGAIVAETREQAKRASEQVSITYQDIKPVFFTIEEAIEHQSFFDPKRKLERGNVDEAFAEADHILEGEMYMGGQEHFYMETQGLIAIPKGEAGEMELFVASQHAAFTQEVVGITLGIDSNKITCHVKRLGGGFGGKVMKIASLSAIAATAAQKLGRAVRCVLERGDDMLITSGRSPFLGKYKVGYMNDGTILAADITYYSNGGCTLDESSFIMEKALLHMDNGYKIPHLRGRGLVCKTYLPSYTAFRGFGGPQGLTIIESVLHEVAVKSGLPASQVRDINMYKGEKCYTHHNQLFSPDQMVRCWNECLGKSSYNQRSLSIEQFNAHNHWKKRGISIVPLKFGVGFSKGFYNQGAALVNIYKDGSVLISHGGTEMGQGINTKATQIASRILKVPMSLIHVKETCTGNVPNAAPSAASFGTDAVGMAVKNGCEKLMKRLEPLVQKHPHCTWQQLVVEAYCQKISLSATGFFLGPHTSVDWEKSEGNAYYYFTFGACCSEVEIDCLTGDHKNIRTDIVMDVGRSINPALDVGQVEGGFVQGLGLYTIEELQFSPEGVLLTRGPSQYKIPALCDIPSEINVHLLRNADNPHAIYSSKGIGEPPVFFGCTLFFAIKEAITAARKERGLSESFSFSSPATAEKIRMACEDCFTRIDSKEKKIEDKPWAINKHYIQRLESGLTLYSPFRQSSSTSLQHAPYVK</sequence>
<feature type="domain" description="Peptidase M12A" evidence="25">
    <location>
        <begin position="327"/>
        <end position="525"/>
    </location>
</feature>
<dbReference type="InterPro" id="IPR006058">
    <property type="entry name" value="2Fe2S_fd_BS"/>
</dbReference>
<evidence type="ECO:0000259" key="25">
    <source>
        <dbReference type="PROSITE" id="PS51864"/>
    </source>
</evidence>
<dbReference type="Pfam" id="PF01799">
    <property type="entry name" value="Fer2_2"/>
    <property type="match status" value="1"/>
</dbReference>
<dbReference type="InterPro" id="IPR036856">
    <property type="entry name" value="Ald_Oxase/Xan_DH_a/b_sf"/>
</dbReference>
<dbReference type="SUPFAM" id="SSF55447">
    <property type="entry name" value="CO dehydrogenase flavoprotein C-terminal domain-like"/>
    <property type="match status" value="1"/>
</dbReference>
<feature type="binding site" evidence="21">
    <location>
        <position position="1156"/>
    </location>
    <ligand>
        <name>Zn(2+)</name>
        <dbReference type="ChEBI" id="CHEBI:29105"/>
        <note>catalytic</note>
    </ligand>
</feature>
<comment type="cofactor">
    <cofactor evidence="1">
        <name>Mo-molybdopterin</name>
        <dbReference type="ChEBI" id="CHEBI:71302"/>
    </cofactor>
</comment>
<dbReference type="InterPro" id="IPR008274">
    <property type="entry name" value="AldOxase/xan_DH_MoCoBD1"/>
</dbReference>
<keyword evidence="15" id="KW-0408">Iron</keyword>
<feature type="domain" description="Peptidase M12A" evidence="25">
    <location>
        <begin position="584"/>
        <end position="783"/>
    </location>
</feature>
<feature type="active site" evidence="21">
    <location>
        <position position="683"/>
    </location>
</feature>
<dbReference type="FunFam" id="1.10.150.120:FF:000001">
    <property type="entry name" value="Aldehyde oxidase 1"/>
    <property type="match status" value="1"/>
</dbReference>
<dbReference type="Pfam" id="PF00111">
    <property type="entry name" value="Fer2"/>
    <property type="match status" value="1"/>
</dbReference>
<evidence type="ECO:0000256" key="19">
    <source>
        <dbReference type="ARBA" id="ARBA00023157"/>
    </source>
</evidence>
<dbReference type="InterPro" id="IPR000674">
    <property type="entry name" value="Ald_Oxase/Xan_DH_a/b"/>
</dbReference>
<dbReference type="InterPro" id="IPR036010">
    <property type="entry name" value="2Fe-2S_ferredoxin-like_sf"/>
</dbReference>
<evidence type="ECO:0000256" key="21">
    <source>
        <dbReference type="PROSITE-ProRule" id="PRU01211"/>
    </source>
</evidence>
<dbReference type="InterPro" id="IPR046867">
    <property type="entry name" value="AldOxase/xan_DH_MoCoBD2"/>
</dbReference>
<name>A0A553RHZ3_9TELE</name>
<feature type="signal peptide" evidence="22">
    <location>
        <begin position="1"/>
        <end position="22"/>
    </location>
</feature>
<dbReference type="PROSITE" id="PS00197">
    <property type="entry name" value="2FE2S_FER_1"/>
    <property type="match status" value="1"/>
</dbReference>
<dbReference type="FunFam" id="3.40.390.10:FF:000040">
    <property type="entry name" value="Metalloendopeptidase"/>
    <property type="match status" value="5"/>
</dbReference>
<evidence type="ECO:0000259" key="23">
    <source>
        <dbReference type="PROSITE" id="PS51085"/>
    </source>
</evidence>
<dbReference type="FunFam" id="3.90.1170.50:FF:000001">
    <property type="entry name" value="Aldehyde oxidase 1"/>
    <property type="match status" value="1"/>
</dbReference>
<evidence type="ECO:0000256" key="6">
    <source>
        <dbReference type="ARBA" id="ARBA00022630"/>
    </source>
</evidence>
<feature type="binding site" evidence="21">
    <location>
        <position position="1150"/>
    </location>
    <ligand>
        <name>Zn(2+)</name>
        <dbReference type="ChEBI" id="CHEBI:29105"/>
        <note>catalytic</note>
    </ligand>
</feature>
<dbReference type="Pfam" id="PF20256">
    <property type="entry name" value="MoCoBD_2"/>
    <property type="match status" value="1"/>
</dbReference>
<feature type="domain" description="Peptidase M12A" evidence="25">
    <location>
        <begin position="70"/>
        <end position="268"/>
    </location>
</feature>
<dbReference type="InterPro" id="IPR002346">
    <property type="entry name" value="Mopterin_DH_FAD-bd"/>
</dbReference>
<evidence type="ECO:0000256" key="5">
    <source>
        <dbReference type="ARBA" id="ARBA00022505"/>
    </source>
</evidence>
<dbReference type="SMART" id="SM01092">
    <property type="entry name" value="CO_deh_flav_C"/>
    <property type="match status" value="1"/>
</dbReference>
<organism evidence="26 27">
    <name type="scientific">Danionella cerebrum</name>
    <dbReference type="NCBI Taxonomy" id="2873325"/>
    <lineage>
        <taxon>Eukaryota</taxon>
        <taxon>Metazoa</taxon>
        <taxon>Chordata</taxon>
        <taxon>Craniata</taxon>
        <taxon>Vertebrata</taxon>
        <taxon>Euteleostomi</taxon>
        <taxon>Actinopterygii</taxon>
        <taxon>Neopterygii</taxon>
        <taxon>Teleostei</taxon>
        <taxon>Ostariophysi</taxon>
        <taxon>Cypriniformes</taxon>
        <taxon>Danionidae</taxon>
        <taxon>Danioninae</taxon>
        <taxon>Danionella</taxon>
    </lineage>
</organism>
<dbReference type="Pfam" id="PF01400">
    <property type="entry name" value="Astacin"/>
    <property type="match status" value="6"/>
</dbReference>
<dbReference type="InterPro" id="IPR016208">
    <property type="entry name" value="Ald_Oxase/xanthine_DH-like"/>
</dbReference>
<dbReference type="Gene3D" id="3.30.43.10">
    <property type="entry name" value="Uridine Diphospho-n-acetylenolpyruvylglucosamine Reductase, domain 2"/>
    <property type="match status" value="1"/>
</dbReference>
<feature type="domain" description="Peptidase M12A" evidence="25">
    <location>
        <begin position="1048"/>
        <end position="1247"/>
    </location>
</feature>
<feature type="binding site" evidence="21">
    <location>
        <position position="1340"/>
    </location>
    <ligand>
        <name>Zn(2+)</name>
        <dbReference type="ChEBI" id="CHEBI:29105"/>
        <note>catalytic</note>
    </ligand>
</feature>
<evidence type="ECO:0000256" key="2">
    <source>
        <dbReference type="ARBA" id="ARBA00001974"/>
    </source>
</evidence>
<dbReference type="Pfam" id="PF00941">
    <property type="entry name" value="FAD_binding_5"/>
    <property type="match status" value="1"/>
</dbReference>
<keyword evidence="19" id="KW-1015">Disulfide bond</keyword>
<comment type="subunit">
    <text evidence="4">Homodimer.</text>
</comment>
<keyword evidence="5" id="KW-0500">Molybdenum</keyword>
<dbReference type="PROSITE" id="PS51085">
    <property type="entry name" value="2FE2S_FER_2"/>
    <property type="match status" value="1"/>
</dbReference>
<reference evidence="26 27" key="1">
    <citation type="journal article" date="2019" name="Sci. Data">
        <title>Hybrid genome assembly and annotation of Danionella translucida.</title>
        <authorList>
            <person name="Kadobianskyi M."/>
            <person name="Schulze L."/>
            <person name="Schuelke M."/>
            <person name="Judkewitz B."/>
        </authorList>
    </citation>
    <scope>NUCLEOTIDE SEQUENCE [LARGE SCALE GENOMIC DNA]</scope>
    <source>
        <strain evidence="26 27">Bolton</strain>
    </source>
</reference>
<dbReference type="FunFam" id="3.30.365.10:FF:000004">
    <property type="entry name" value="Xanthine dehydrogenase oxidase"/>
    <property type="match status" value="1"/>
</dbReference>
<keyword evidence="13 21" id="KW-0862">Zinc</keyword>
<dbReference type="PANTHER" id="PTHR45444">
    <property type="entry name" value="XANTHINE DEHYDROGENASE"/>
    <property type="match status" value="1"/>
</dbReference>
<keyword evidence="16" id="KW-0411">Iron-sulfur</keyword>
<keyword evidence="14" id="KW-0560">Oxidoreductase</keyword>
<feature type="binding site" evidence="21">
    <location>
        <position position="425"/>
    </location>
    <ligand>
        <name>Zn(2+)</name>
        <dbReference type="ChEBI" id="CHEBI:29105"/>
        <note>catalytic</note>
    </ligand>
</feature>
<evidence type="ECO:0000256" key="22">
    <source>
        <dbReference type="RuleBase" id="RU361183"/>
    </source>
</evidence>
<dbReference type="PROSITE" id="PS51387">
    <property type="entry name" value="FAD_PCMH"/>
    <property type="match status" value="1"/>
</dbReference>
<protein>
    <recommendedName>
        <fullName evidence="22">Metalloendopeptidase</fullName>
        <ecNumber evidence="22">3.4.24.-</ecNumber>
    </recommendedName>
</protein>
<feature type="domain" description="Peptidase M12A" evidence="25">
    <location>
        <begin position="816"/>
        <end position="1015"/>
    </location>
</feature>
<feature type="binding site" evidence="21">
    <location>
        <position position="1146"/>
    </location>
    <ligand>
        <name>Zn(2+)</name>
        <dbReference type="ChEBI" id="CHEBI:29105"/>
        <note>catalytic</note>
    </ligand>
</feature>
<feature type="domain" description="2Fe-2S ferredoxin-type" evidence="23">
    <location>
        <begin position="1440"/>
        <end position="1527"/>
    </location>
</feature>
<keyword evidence="18" id="KW-0865">Zymogen</keyword>
<comment type="cofactor">
    <cofactor evidence="2">
        <name>FAD</name>
        <dbReference type="ChEBI" id="CHEBI:57692"/>
    </cofactor>
</comment>
<dbReference type="Pfam" id="PF01315">
    <property type="entry name" value="Ald_Xan_dh_C"/>
    <property type="match status" value="1"/>
</dbReference>
<feature type="binding site" evidence="21">
    <location>
        <position position="172"/>
    </location>
    <ligand>
        <name>Zn(2+)</name>
        <dbReference type="ChEBI" id="CHEBI:29105"/>
        <note>catalytic</note>
    </ligand>
</feature>
<feature type="binding site" evidence="21">
    <location>
        <position position="435"/>
    </location>
    <ligand>
        <name>Zn(2+)</name>
        <dbReference type="ChEBI" id="CHEBI:29105"/>
        <note>catalytic</note>
    </ligand>
</feature>
<evidence type="ECO:0000256" key="10">
    <source>
        <dbReference type="ARBA" id="ARBA00022729"/>
    </source>
</evidence>
<feature type="binding site" evidence="21">
    <location>
        <position position="918"/>
    </location>
    <ligand>
        <name>Zn(2+)</name>
        <dbReference type="ChEBI" id="CHEBI:29105"/>
        <note>catalytic</note>
    </ligand>
</feature>
<evidence type="ECO:0000256" key="1">
    <source>
        <dbReference type="ARBA" id="ARBA00001924"/>
    </source>
</evidence>
<feature type="binding site" evidence="21">
    <location>
        <position position="686"/>
    </location>
    <ligand>
        <name>Zn(2+)</name>
        <dbReference type="ChEBI" id="CHEBI:29105"/>
        <note>catalytic</note>
    </ligand>
</feature>
<dbReference type="FunFam" id="3.10.20.30:FF:000015">
    <property type="entry name" value="Aldehyde oxidase 1"/>
    <property type="match status" value="1"/>
</dbReference>
<feature type="active site" evidence="21">
    <location>
        <position position="426"/>
    </location>
</feature>
<dbReference type="CDD" id="cd04283">
    <property type="entry name" value="ZnMc_hatching_enzyme"/>
    <property type="match status" value="5"/>
</dbReference>
<dbReference type="GO" id="GO:0016491">
    <property type="term" value="F:oxidoreductase activity"/>
    <property type="evidence" value="ECO:0007669"/>
    <property type="project" value="UniProtKB-KW"/>
</dbReference>
<dbReference type="GO" id="GO:0005506">
    <property type="term" value="F:iron ion binding"/>
    <property type="evidence" value="ECO:0007669"/>
    <property type="project" value="InterPro"/>
</dbReference>
<keyword evidence="11 21" id="KW-0378">Hydrolase</keyword>
<evidence type="ECO:0000256" key="13">
    <source>
        <dbReference type="ARBA" id="ARBA00022833"/>
    </source>
</evidence>
<dbReference type="SUPFAM" id="SSF47741">
    <property type="entry name" value="CO dehydrogenase ISP C-domain like"/>
    <property type="match status" value="1"/>
</dbReference>
<dbReference type="EC" id="3.4.24.-" evidence="22"/>
<dbReference type="GO" id="GO:0008270">
    <property type="term" value="F:zinc ion binding"/>
    <property type="evidence" value="ECO:0007669"/>
    <property type="project" value="UniProtKB-UniRule"/>
</dbReference>
<dbReference type="InterPro" id="IPR036884">
    <property type="entry name" value="2Fe-2S-bd_dom_sf"/>
</dbReference>
<comment type="cofactor">
    <cofactor evidence="20">
        <name>[2Fe-2S] cluster</name>
        <dbReference type="ChEBI" id="CHEBI:190135"/>
    </cofactor>
</comment>
<dbReference type="Gene3D" id="3.30.390.50">
    <property type="entry name" value="CO dehydrogenase flavoprotein, C-terminal domain"/>
    <property type="match status" value="1"/>
</dbReference>
<keyword evidence="27" id="KW-1185">Reference proteome</keyword>
<feature type="binding site" evidence="21">
    <location>
        <position position="178"/>
    </location>
    <ligand>
        <name>Zn(2+)</name>
        <dbReference type="ChEBI" id="CHEBI:29105"/>
        <note>catalytic</note>
    </ligand>
</feature>
<feature type="binding site" evidence="21">
    <location>
        <position position="924"/>
    </location>
    <ligand>
        <name>Zn(2+)</name>
        <dbReference type="ChEBI" id="CHEBI:29105"/>
        <note>catalytic</note>
    </ligand>
</feature>
<keyword evidence="9 21" id="KW-0479">Metal-binding</keyword>
<evidence type="ECO:0000256" key="12">
    <source>
        <dbReference type="ARBA" id="ARBA00022827"/>
    </source>
</evidence>
<accession>A0A553RHZ3</accession>
<evidence type="ECO:0000256" key="15">
    <source>
        <dbReference type="ARBA" id="ARBA00023004"/>
    </source>
</evidence>
<feature type="binding site" evidence="21">
    <location>
        <position position="914"/>
    </location>
    <ligand>
        <name>Zn(2+)</name>
        <dbReference type="ChEBI" id="CHEBI:29105"/>
        <note>catalytic</note>
    </ligand>
</feature>
<dbReference type="STRING" id="623744.A0A553RHZ3"/>
<evidence type="ECO:0000256" key="9">
    <source>
        <dbReference type="ARBA" id="ARBA00022723"/>
    </source>
</evidence>
<evidence type="ECO:0000256" key="11">
    <source>
        <dbReference type="ARBA" id="ARBA00022801"/>
    </source>
</evidence>
<dbReference type="InterPro" id="IPR016169">
    <property type="entry name" value="FAD-bd_PCMH_sub2"/>
</dbReference>
<dbReference type="SMART" id="SM00235">
    <property type="entry name" value="ZnMc"/>
    <property type="match status" value="6"/>
</dbReference>
<dbReference type="OrthoDB" id="8300278at2759"/>
<feature type="binding site" evidence="21">
    <location>
        <position position="692"/>
    </location>
    <ligand>
        <name>Zn(2+)</name>
        <dbReference type="ChEBI" id="CHEBI:29105"/>
        <note>catalytic</note>
    </ligand>
</feature>
<evidence type="ECO:0000256" key="17">
    <source>
        <dbReference type="ARBA" id="ARBA00023049"/>
    </source>
</evidence>
<dbReference type="FunFam" id="3.30.365.10:FF:000001">
    <property type="entry name" value="Xanthine dehydrogenase oxidase"/>
    <property type="match status" value="1"/>
</dbReference>
<dbReference type="Gene3D" id="3.30.365.10">
    <property type="entry name" value="Aldehyde oxidase/xanthine dehydrogenase, molybdopterin binding domain"/>
    <property type="match status" value="4"/>
</dbReference>
<feature type="binding site" evidence="21">
    <location>
        <position position="168"/>
    </location>
    <ligand>
        <name>Zn(2+)</name>
        <dbReference type="ChEBI" id="CHEBI:29105"/>
        <note>catalytic</note>
    </ligand>
</feature>
<dbReference type="InterPro" id="IPR016166">
    <property type="entry name" value="FAD-bd_PCMH"/>
</dbReference>
<dbReference type="InterPro" id="IPR036683">
    <property type="entry name" value="CO_DH_flav_C_dom_sf"/>
</dbReference>
<feature type="active site" evidence="21">
    <location>
        <position position="169"/>
    </location>
</feature>
<keyword evidence="8" id="KW-0001">2Fe-2S</keyword>
<dbReference type="InterPro" id="IPR037165">
    <property type="entry name" value="AldOxase/xan_DH_Mopterin-bd_sf"/>
</dbReference>
<keyword evidence="6" id="KW-0285">Flavoprotein</keyword>
<evidence type="ECO:0000256" key="8">
    <source>
        <dbReference type="ARBA" id="ARBA00022714"/>
    </source>
</evidence>
<comment type="similarity">
    <text evidence="3">Belongs to the xanthine dehydrogenase family.</text>
</comment>
<proteinExistence type="inferred from homology"/>
<dbReference type="InterPro" id="IPR006026">
    <property type="entry name" value="Peptidase_Metallo"/>
</dbReference>
<dbReference type="GO" id="GO:0006508">
    <property type="term" value="P:proteolysis"/>
    <property type="evidence" value="ECO:0007669"/>
    <property type="project" value="UniProtKB-KW"/>
</dbReference>
<dbReference type="PRINTS" id="PR00480">
    <property type="entry name" value="ASTACIN"/>
</dbReference>
<feature type="chain" id="PRO_5022252098" description="Metalloendopeptidase" evidence="22">
    <location>
        <begin position="23"/>
        <end position="2729"/>
    </location>
</feature>
<evidence type="ECO:0000313" key="27">
    <source>
        <dbReference type="Proteomes" id="UP000316079"/>
    </source>
</evidence>
<dbReference type="InterPro" id="IPR001506">
    <property type="entry name" value="Peptidase_M12A"/>
</dbReference>
<comment type="caution">
    <text evidence="26">The sequence shown here is derived from an EMBL/GenBank/DDBJ whole genome shotgun (WGS) entry which is preliminary data.</text>
</comment>
<feature type="active site" evidence="21">
    <location>
        <position position="1341"/>
    </location>
</feature>
<evidence type="ECO:0000256" key="3">
    <source>
        <dbReference type="ARBA" id="ARBA00006849"/>
    </source>
</evidence>
<evidence type="ECO:0000259" key="24">
    <source>
        <dbReference type="PROSITE" id="PS51387"/>
    </source>
</evidence>
<dbReference type="PANTHER" id="PTHR45444:SF3">
    <property type="entry name" value="XANTHINE DEHYDROGENASE"/>
    <property type="match status" value="1"/>
</dbReference>
<comment type="cofactor">
    <cofactor evidence="21 22">
        <name>Zn(2+)</name>
        <dbReference type="ChEBI" id="CHEBI:29105"/>
    </cofactor>
    <text evidence="21 22">Binds 1 zinc ion per subunit.</text>
</comment>
<keyword evidence="17 21" id="KW-0482">Metalloprotease</keyword>
<dbReference type="InterPro" id="IPR024079">
    <property type="entry name" value="MetalloPept_cat_dom_sf"/>
</dbReference>
<dbReference type="Gene3D" id="3.90.1170.50">
    <property type="entry name" value="Aldehyde oxidase/xanthine dehydrogenase, a/b hammerhead"/>
    <property type="match status" value="1"/>
</dbReference>
<evidence type="ECO:0000256" key="20">
    <source>
        <dbReference type="ARBA" id="ARBA00034078"/>
    </source>
</evidence>
<dbReference type="GO" id="GO:0071949">
    <property type="term" value="F:FAD binding"/>
    <property type="evidence" value="ECO:0007669"/>
    <property type="project" value="InterPro"/>
</dbReference>
<dbReference type="SMART" id="SM01008">
    <property type="entry name" value="Ald_Xan_dh_C"/>
    <property type="match status" value="1"/>
</dbReference>
<evidence type="ECO:0000256" key="18">
    <source>
        <dbReference type="ARBA" id="ARBA00023145"/>
    </source>
</evidence>
<dbReference type="InterPro" id="IPR036318">
    <property type="entry name" value="FAD-bd_PCMH-like_sf"/>
</dbReference>
<dbReference type="FunFam" id="3.30.365.10:FF:000003">
    <property type="entry name" value="Aldehyde oxidase 1"/>
    <property type="match status" value="1"/>
</dbReference>
<dbReference type="InterPro" id="IPR005107">
    <property type="entry name" value="CO_DH_flav_C"/>
</dbReference>
<dbReference type="FunFam" id="3.30.390.50:FF:000001">
    <property type="entry name" value="Xanthine dehydrogenase oxidase"/>
    <property type="match status" value="1"/>
</dbReference>
<comment type="caution">
    <text evidence="21">Lacks conserved residue(s) required for the propagation of feature annotation.</text>
</comment>
<feature type="binding site" evidence="21">
    <location>
        <position position="429"/>
    </location>
    <ligand>
        <name>Zn(2+)</name>
        <dbReference type="ChEBI" id="CHEBI:29105"/>
        <note>catalytic</note>
    </ligand>
</feature>
<dbReference type="EMBL" id="SRMA01024043">
    <property type="protein sequence ID" value="TRZ01795.1"/>
    <property type="molecule type" value="Genomic_DNA"/>
</dbReference>
<dbReference type="GO" id="GO:0051537">
    <property type="term" value="F:2 iron, 2 sulfur cluster binding"/>
    <property type="evidence" value="ECO:0007669"/>
    <property type="project" value="UniProtKB-KW"/>
</dbReference>
<dbReference type="Gene3D" id="1.10.150.120">
    <property type="entry name" value="[2Fe-2S]-binding domain"/>
    <property type="match status" value="1"/>
</dbReference>
<gene>
    <name evidence="26" type="ORF">DNTS_017775</name>
</gene>
<evidence type="ECO:0000256" key="16">
    <source>
        <dbReference type="ARBA" id="ARBA00023014"/>
    </source>
</evidence>
<dbReference type="FunFam" id="3.30.43.10:FF:000001">
    <property type="entry name" value="Xanthine dehydrogenase/oxidase"/>
    <property type="match status" value="1"/>
</dbReference>
<dbReference type="InterPro" id="IPR012675">
    <property type="entry name" value="Beta-grasp_dom_sf"/>
</dbReference>
<dbReference type="SUPFAM" id="SSF54292">
    <property type="entry name" value="2Fe-2S ferredoxin-like"/>
    <property type="match status" value="1"/>
</dbReference>
<dbReference type="Gene3D" id="3.30.465.10">
    <property type="match status" value="1"/>
</dbReference>
<keyword evidence="10 22" id="KW-0732">Signal</keyword>